<dbReference type="AlphaFoldDB" id="A0A7S3EDX5"/>
<evidence type="ECO:0000313" key="2">
    <source>
        <dbReference type="EMBL" id="CAE0047748.1"/>
    </source>
</evidence>
<protein>
    <recommendedName>
        <fullName evidence="1">Beta-porphyranase A C-terminal domain-containing protein</fullName>
    </recommendedName>
</protein>
<dbReference type="Gene3D" id="3.20.20.80">
    <property type="entry name" value="Glycosidases"/>
    <property type="match status" value="1"/>
</dbReference>
<sequence>MKPKTWAGALVGFLAALCVLSSGAIGAAVRIDFWATLVTNGKRDFSRERLVQAHGNSGSPENAREMMEYLMDDLGVQFGRSAGEGPFTASDNFPNRMDSAQEDGALFAKRTTCKLCDPLEKRFLSSDRVVVDKAEVIKKFHHPPSRVEAAARWVPKFLEYFFDEEGGYPPPKYIEPFNEPFTQARDFKLPNEKQDSVVARLGEITGRFCARVTSKDPFFMVGGPAAATARPYLSDFHSWRVRTKNFIDSALKAGCLSFFSEHVYNSGGAVQDANLDLLENYFYHANNSAPFKYMITESGGYDKSWYNKKHFTSANPLQSRDFFILSEAFKALMSTLRIHDSVLKIISFLILDPNDRRCNHLNRYPWALTEGGRDKPQEWTRLVKYFELLRGIEGDFVYSYSNNPRLTVHTVANRDKGYIMLQNLHTRNAETVDFKFPTGLAPVLKVVQRKIWLLRKQQTSEETKQNLLRGGDLRWTNRTMNTMPSSVLVFPRAMTVLELTFAKPLVNVRKVLRSRHMMDSIQDEAGNVVEFPVPIKAGKKINVFFTKIPKSRLGMVYVRIAHSRTLNRAPTPRVWINGVSVPVRNSEMAGPKPSYSSSYFGVIVVPYELTKLNSERRPQVTVQYPDSGGFLSTVTLQVERCTNGACCLLPGRSTPVRCTNRRPSLERWERPIPLTQQVIKDPSFEKNTVHFWKLSDRCFLLPAAAHRGYSGLELGNPTAAAKQRVYLKQGVLYRFHCAVTGPVHLAIESELVVFAHNNAKLLPILSSKWESLELDYLVRESGFYTVAVYRDDLGGLPGPTYVDTCTLYPSGSLPRYVGSRKLERPSAQKVWNPPSSLSRDGPQLLVNPGFEDLSPFGWKISGSYKIREDIFLEGNRGLELRDGAEARQQISSDARIMYRFRCYGTNAFPFVMEVSHANVLVDKNESGPERGGRQWVFKDIIFETKSKFFRLKVSPTGDRCYLDFCSLHLVAGISAIDSES</sequence>
<organism evidence="2">
    <name type="scientific">Rhodosorus marinus</name>
    <dbReference type="NCBI Taxonomy" id="101924"/>
    <lineage>
        <taxon>Eukaryota</taxon>
        <taxon>Rhodophyta</taxon>
        <taxon>Stylonematophyceae</taxon>
        <taxon>Stylonematales</taxon>
        <taxon>Stylonemataceae</taxon>
        <taxon>Rhodosorus</taxon>
    </lineage>
</organism>
<dbReference type="InterPro" id="IPR041224">
    <property type="entry name" value="BPA_C"/>
</dbReference>
<gene>
    <name evidence="2" type="ORF">RMAR00112_LOCUS15729</name>
</gene>
<name>A0A7S3EDX5_9RHOD</name>
<dbReference type="Pfam" id="PF18040">
    <property type="entry name" value="BPA_C"/>
    <property type="match status" value="1"/>
</dbReference>
<proteinExistence type="predicted"/>
<feature type="domain" description="Beta-porphyranase A C-terminal" evidence="1">
    <location>
        <begin position="545"/>
        <end position="638"/>
    </location>
</feature>
<accession>A0A7S3EDX5</accession>
<dbReference type="Gene3D" id="2.60.120.1200">
    <property type="match status" value="1"/>
</dbReference>
<reference evidence="2" key="1">
    <citation type="submission" date="2021-01" db="EMBL/GenBank/DDBJ databases">
        <authorList>
            <person name="Corre E."/>
            <person name="Pelletier E."/>
            <person name="Niang G."/>
            <person name="Scheremetjew M."/>
            <person name="Finn R."/>
            <person name="Kale V."/>
            <person name="Holt S."/>
            <person name="Cochrane G."/>
            <person name="Meng A."/>
            <person name="Brown T."/>
            <person name="Cohen L."/>
        </authorList>
    </citation>
    <scope>NUCLEOTIDE SEQUENCE</scope>
    <source>
        <strain evidence="2">CCMP 769</strain>
    </source>
</reference>
<dbReference type="EMBL" id="HBHW01020257">
    <property type="protein sequence ID" value="CAE0047748.1"/>
    <property type="molecule type" value="Transcribed_RNA"/>
</dbReference>
<evidence type="ECO:0000259" key="1">
    <source>
        <dbReference type="Pfam" id="PF18040"/>
    </source>
</evidence>